<protein>
    <submittedName>
        <fullName evidence="2">Uncharacterized protein</fullName>
    </submittedName>
</protein>
<evidence type="ECO:0000256" key="1">
    <source>
        <dbReference type="SAM" id="MobiDB-lite"/>
    </source>
</evidence>
<feature type="non-terminal residue" evidence="2">
    <location>
        <position position="1"/>
    </location>
</feature>
<proteinExistence type="predicted"/>
<dbReference type="AlphaFoldDB" id="A0A6A0AJF9"/>
<accession>A0A6A0AJF9</accession>
<organism evidence="2 3">
    <name type="scientific">Haematococcus lacustris</name>
    <name type="common">Green alga</name>
    <name type="synonym">Haematococcus pluvialis</name>
    <dbReference type="NCBI Taxonomy" id="44745"/>
    <lineage>
        <taxon>Eukaryota</taxon>
        <taxon>Viridiplantae</taxon>
        <taxon>Chlorophyta</taxon>
        <taxon>core chlorophytes</taxon>
        <taxon>Chlorophyceae</taxon>
        <taxon>CS clade</taxon>
        <taxon>Chlamydomonadales</taxon>
        <taxon>Haematococcaceae</taxon>
        <taxon>Haematococcus</taxon>
    </lineage>
</organism>
<evidence type="ECO:0000313" key="3">
    <source>
        <dbReference type="Proteomes" id="UP000485058"/>
    </source>
</evidence>
<feature type="non-terminal residue" evidence="2">
    <location>
        <position position="170"/>
    </location>
</feature>
<evidence type="ECO:0000313" key="2">
    <source>
        <dbReference type="EMBL" id="GFH32615.1"/>
    </source>
</evidence>
<name>A0A6A0AJF9_HAELA</name>
<reference evidence="2 3" key="1">
    <citation type="submission" date="2020-02" db="EMBL/GenBank/DDBJ databases">
        <title>Draft genome sequence of Haematococcus lacustris strain NIES-144.</title>
        <authorList>
            <person name="Morimoto D."/>
            <person name="Nakagawa S."/>
            <person name="Yoshida T."/>
            <person name="Sawayama S."/>
        </authorList>
    </citation>
    <scope>NUCLEOTIDE SEQUENCE [LARGE SCALE GENOMIC DNA]</scope>
    <source>
        <strain evidence="2 3">NIES-144</strain>
    </source>
</reference>
<sequence>VAYSLACVIHHVAGPLSAALNQPLAAVKDLPRGSGLEAPQASWAATRHAAGTSFRKALFEMLAGWSDDGPLPDYHHAVRIGIAASLSKFKVEPDQLEPLRQELLVAAAYLDLAARRARAALLVGPVFDADTKRPQGQVLLWVDRMLTCSPGGKAARSRADPSLATNSFPQ</sequence>
<gene>
    <name evidence="2" type="ORF">HaLaN_31862</name>
</gene>
<comment type="caution">
    <text evidence="2">The sequence shown here is derived from an EMBL/GenBank/DDBJ whole genome shotgun (WGS) entry which is preliminary data.</text>
</comment>
<dbReference type="EMBL" id="BLLF01006871">
    <property type="protein sequence ID" value="GFH32615.1"/>
    <property type="molecule type" value="Genomic_DNA"/>
</dbReference>
<keyword evidence="3" id="KW-1185">Reference proteome</keyword>
<feature type="region of interest" description="Disordered" evidence="1">
    <location>
        <begin position="151"/>
        <end position="170"/>
    </location>
</feature>
<dbReference type="Proteomes" id="UP000485058">
    <property type="component" value="Unassembled WGS sequence"/>
</dbReference>